<dbReference type="CDD" id="cd08963">
    <property type="entry name" value="L-asparaginase_I"/>
    <property type="match status" value="1"/>
</dbReference>
<dbReference type="NCBIfam" id="TIGR00519">
    <property type="entry name" value="asnASE_I"/>
    <property type="match status" value="1"/>
</dbReference>
<protein>
    <recommendedName>
        <fullName evidence="1">asparaginase</fullName>
        <ecNumber evidence="1">3.5.1.1</ecNumber>
    </recommendedName>
</protein>
<dbReference type="Pfam" id="PF17763">
    <property type="entry name" value="Asparaginase_C"/>
    <property type="match status" value="1"/>
</dbReference>
<dbReference type="InterPro" id="IPR040919">
    <property type="entry name" value="Asparaginase_C"/>
</dbReference>
<dbReference type="Proteomes" id="UP000064967">
    <property type="component" value="Chromosome"/>
</dbReference>
<evidence type="ECO:0000313" key="9">
    <source>
        <dbReference type="Proteomes" id="UP000064967"/>
    </source>
</evidence>
<feature type="domain" description="L-asparaginase N-terminal" evidence="6">
    <location>
        <begin position="3"/>
        <end position="192"/>
    </location>
</feature>
<dbReference type="InterPro" id="IPR041725">
    <property type="entry name" value="L-asparaginase_I"/>
</dbReference>
<dbReference type="RefSeq" id="WP_146652778.1">
    <property type="nucleotide sequence ID" value="NZ_CP012333.1"/>
</dbReference>
<feature type="active site" evidence="5">
    <location>
        <position position="96"/>
    </location>
</feature>
<dbReference type="Gene3D" id="3.40.50.1170">
    <property type="entry name" value="L-asparaginase, N-terminal domain"/>
    <property type="match status" value="1"/>
</dbReference>
<feature type="binding site" evidence="4">
    <location>
        <begin position="96"/>
        <end position="97"/>
    </location>
    <ligand>
        <name>substrate</name>
    </ligand>
</feature>
<dbReference type="GO" id="GO:0004067">
    <property type="term" value="F:asparaginase activity"/>
    <property type="evidence" value="ECO:0007669"/>
    <property type="project" value="UniProtKB-UniRule"/>
</dbReference>
<evidence type="ECO:0000256" key="4">
    <source>
        <dbReference type="PIRSR" id="PIRSR001220-2"/>
    </source>
</evidence>
<evidence type="ECO:0000313" key="8">
    <source>
        <dbReference type="EMBL" id="AKV01737.1"/>
    </source>
</evidence>
<dbReference type="InterPro" id="IPR006033">
    <property type="entry name" value="AsnA_fam"/>
</dbReference>
<dbReference type="InterPro" id="IPR027474">
    <property type="entry name" value="L-asparaginase_N"/>
</dbReference>
<keyword evidence="2" id="KW-0378">Hydrolase</keyword>
<dbReference type="PANTHER" id="PTHR11707">
    <property type="entry name" value="L-ASPARAGINASE"/>
    <property type="match status" value="1"/>
</dbReference>
<proteinExistence type="predicted"/>
<organism evidence="8 9">
    <name type="scientific">Labilithrix luteola</name>
    <dbReference type="NCBI Taxonomy" id="1391654"/>
    <lineage>
        <taxon>Bacteria</taxon>
        <taxon>Pseudomonadati</taxon>
        <taxon>Myxococcota</taxon>
        <taxon>Polyangia</taxon>
        <taxon>Polyangiales</taxon>
        <taxon>Labilitrichaceae</taxon>
        <taxon>Labilithrix</taxon>
    </lineage>
</organism>
<dbReference type="InterPro" id="IPR006034">
    <property type="entry name" value="Asparaginase/glutaminase-like"/>
</dbReference>
<dbReference type="STRING" id="1391654.AKJ09_08400"/>
<evidence type="ECO:0000256" key="3">
    <source>
        <dbReference type="PIRSR" id="PIRSR001220-1"/>
    </source>
</evidence>
<dbReference type="InterPro" id="IPR037152">
    <property type="entry name" value="L-asparaginase_N_sf"/>
</dbReference>
<dbReference type="SFLD" id="SFLDS00057">
    <property type="entry name" value="Glutaminase/Asparaginase"/>
    <property type="match status" value="1"/>
</dbReference>
<evidence type="ECO:0000259" key="6">
    <source>
        <dbReference type="Pfam" id="PF00710"/>
    </source>
</evidence>
<dbReference type="PANTHER" id="PTHR11707:SF28">
    <property type="entry name" value="60 KDA LYSOPHOSPHOLIPASE"/>
    <property type="match status" value="1"/>
</dbReference>
<evidence type="ECO:0000256" key="5">
    <source>
        <dbReference type="PROSITE-ProRule" id="PRU10100"/>
    </source>
</evidence>
<dbReference type="KEGG" id="llu:AKJ09_08400"/>
<dbReference type="PRINTS" id="PR00139">
    <property type="entry name" value="ASNGLNASE"/>
</dbReference>
<dbReference type="PIRSF" id="PIRSF500176">
    <property type="entry name" value="L_ASNase"/>
    <property type="match status" value="1"/>
</dbReference>
<dbReference type="EMBL" id="CP012333">
    <property type="protein sequence ID" value="AKV01737.1"/>
    <property type="molecule type" value="Genomic_DNA"/>
</dbReference>
<dbReference type="Gene3D" id="3.40.50.40">
    <property type="match status" value="1"/>
</dbReference>
<dbReference type="GO" id="GO:0006520">
    <property type="term" value="P:amino acid metabolic process"/>
    <property type="evidence" value="ECO:0007669"/>
    <property type="project" value="InterPro"/>
</dbReference>
<name>A0A0K1Q7W3_9BACT</name>
<dbReference type="InterPro" id="IPR027475">
    <property type="entry name" value="Asparaginase/glutaminase_AS2"/>
</dbReference>
<dbReference type="PROSITE" id="PS00917">
    <property type="entry name" value="ASN_GLN_ASE_2"/>
    <property type="match status" value="1"/>
</dbReference>
<dbReference type="PATRIC" id="fig|1391654.3.peg.8510"/>
<feature type="domain" description="Asparaginase/glutaminase C-terminal" evidence="7">
    <location>
        <begin position="213"/>
        <end position="327"/>
    </location>
</feature>
<dbReference type="SMART" id="SM00870">
    <property type="entry name" value="Asparaginase"/>
    <property type="match status" value="1"/>
</dbReference>
<sequence>MPRLLLLLTGGTLLMTPGDPASSNANKRGAVTLDEERTSRDLIIEVPSLGRIADFDTRLLFHMDSANMQPADWLTLARVVHEELPRYDGIVVVHGTDTMAYTASALSMLLGRLPKPVVLTGAQKPLVEIRTDARQNLIDAAMVATLGVPEVSIVNSARALRGARSTKRDAWGFAAFDSPNCAPLVELGIGVEIGPHVLPPAPLAPFDERLERRVLALRVFPGLDPELVRAAIRSGVRGLVLEAYGTGNLPNLGGSLIPALVEAREHNVPVVVVSQCLRGFVELGQYDGGAAAQDAGAISGGDMTVEAALAKLMVGLGRFGPGEELRHFLAASVVGERDA</sequence>
<dbReference type="InterPro" id="IPR027473">
    <property type="entry name" value="L-asparaginase_C"/>
</dbReference>
<dbReference type="SUPFAM" id="SSF53774">
    <property type="entry name" value="Glutaminase/Asparaginase"/>
    <property type="match status" value="1"/>
</dbReference>
<dbReference type="OrthoDB" id="9788068at2"/>
<dbReference type="InterPro" id="IPR036152">
    <property type="entry name" value="Asp/glu_Ase-like_sf"/>
</dbReference>
<dbReference type="AlphaFoldDB" id="A0A0K1Q7W3"/>
<dbReference type="PROSITE" id="PS51732">
    <property type="entry name" value="ASN_GLN_ASE_3"/>
    <property type="match status" value="1"/>
</dbReference>
<gene>
    <name evidence="8" type="ORF">AKJ09_08400</name>
</gene>
<feature type="active site" description="O-isoaspartyl threonine intermediate" evidence="3">
    <location>
        <position position="12"/>
    </location>
</feature>
<dbReference type="PIRSF" id="PIRSF001220">
    <property type="entry name" value="L-ASNase_gatD"/>
    <property type="match status" value="1"/>
</dbReference>
<reference evidence="8 9" key="1">
    <citation type="submission" date="2015-08" db="EMBL/GenBank/DDBJ databases">
        <authorList>
            <person name="Babu N.S."/>
            <person name="Beckwith C.J."/>
            <person name="Beseler K.G."/>
            <person name="Brison A."/>
            <person name="Carone J.V."/>
            <person name="Caskin T.P."/>
            <person name="Diamond M."/>
            <person name="Durham M.E."/>
            <person name="Foxe J.M."/>
            <person name="Go M."/>
            <person name="Henderson B.A."/>
            <person name="Jones I.B."/>
            <person name="McGettigan J.A."/>
            <person name="Micheletti S.J."/>
            <person name="Nasrallah M.E."/>
            <person name="Ortiz D."/>
            <person name="Piller C.R."/>
            <person name="Privatt S.R."/>
            <person name="Schneider S.L."/>
            <person name="Sharp S."/>
            <person name="Smith T.C."/>
            <person name="Stanton J.D."/>
            <person name="Ullery H.E."/>
            <person name="Wilson R.J."/>
            <person name="Serrano M.G."/>
            <person name="Buck G."/>
            <person name="Lee V."/>
            <person name="Wang Y."/>
            <person name="Carvalho R."/>
            <person name="Voegtly L."/>
            <person name="Shi R."/>
            <person name="Duckworth R."/>
            <person name="Johnson A."/>
            <person name="Loviza R."/>
            <person name="Walstead R."/>
            <person name="Shah Z."/>
            <person name="Kiflezghi M."/>
            <person name="Wade K."/>
            <person name="Ball S.L."/>
            <person name="Bradley K.W."/>
            <person name="Asai D.J."/>
            <person name="Bowman C.A."/>
            <person name="Russell D.A."/>
            <person name="Pope W.H."/>
            <person name="Jacobs-Sera D."/>
            <person name="Hendrix R.W."/>
            <person name="Hatfull G.F."/>
        </authorList>
    </citation>
    <scope>NUCLEOTIDE SEQUENCE [LARGE SCALE GENOMIC DNA]</scope>
    <source>
        <strain evidence="8 9">DSM 27648</strain>
    </source>
</reference>
<evidence type="ECO:0000256" key="1">
    <source>
        <dbReference type="ARBA" id="ARBA00012920"/>
    </source>
</evidence>
<dbReference type="EC" id="3.5.1.1" evidence="1"/>
<evidence type="ECO:0000259" key="7">
    <source>
        <dbReference type="Pfam" id="PF17763"/>
    </source>
</evidence>
<evidence type="ECO:0000256" key="2">
    <source>
        <dbReference type="ARBA" id="ARBA00022801"/>
    </source>
</evidence>
<keyword evidence="9" id="KW-1185">Reference proteome</keyword>
<dbReference type="Pfam" id="PF00710">
    <property type="entry name" value="Asparaginase"/>
    <property type="match status" value="1"/>
</dbReference>
<feature type="binding site" evidence="4">
    <location>
        <position position="65"/>
    </location>
    <ligand>
        <name>substrate</name>
    </ligand>
</feature>
<accession>A0A0K1Q7W3</accession>